<proteinExistence type="predicted"/>
<dbReference type="Pfam" id="PF10552">
    <property type="entry name" value="ORF6C"/>
    <property type="match status" value="1"/>
</dbReference>
<organism evidence="2 3">
    <name type="scientific">Trichococcus collinsii</name>
    <dbReference type="NCBI Taxonomy" id="157076"/>
    <lineage>
        <taxon>Bacteria</taxon>
        <taxon>Bacillati</taxon>
        <taxon>Bacillota</taxon>
        <taxon>Bacilli</taxon>
        <taxon>Lactobacillales</taxon>
        <taxon>Carnobacteriaceae</taxon>
        <taxon>Trichococcus</taxon>
    </lineage>
</organism>
<feature type="domain" description="Bro-N" evidence="1">
    <location>
        <begin position="1"/>
        <end position="105"/>
    </location>
</feature>
<dbReference type="SMART" id="SM01040">
    <property type="entry name" value="Bro-N"/>
    <property type="match status" value="1"/>
</dbReference>
<dbReference type="PANTHER" id="PTHR36180:SF2">
    <property type="entry name" value="BRO FAMILY PROTEIN"/>
    <property type="match status" value="1"/>
</dbReference>
<name>A0AB38A3T0_9LACT</name>
<comment type="caution">
    <text evidence="2">The sequence shown here is derived from an EMBL/GenBank/DDBJ whole genome shotgun (WGS) entry which is preliminary data.</text>
</comment>
<dbReference type="Pfam" id="PF02498">
    <property type="entry name" value="Bro-N"/>
    <property type="match status" value="1"/>
</dbReference>
<evidence type="ECO:0000313" key="3">
    <source>
        <dbReference type="Proteomes" id="UP000199042"/>
    </source>
</evidence>
<dbReference type="Proteomes" id="UP000199042">
    <property type="component" value="Unassembled WGS sequence"/>
</dbReference>
<evidence type="ECO:0000313" key="2">
    <source>
        <dbReference type="EMBL" id="SEA93849.1"/>
    </source>
</evidence>
<dbReference type="InterPro" id="IPR018878">
    <property type="entry name" value="ORF6C_dom"/>
</dbReference>
<dbReference type="RefSeq" id="WP_086987750.1">
    <property type="nucleotide sequence ID" value="NZ_FJNA01000005.1"/>
</dbReference>
<accession>A0AB38A3T0</accession>
<keyword evidence="3" id="KW-1185">Reference proteome</keyword>
<dbReference type="InterPro" id="IPR003497">
    <property type="entry name" value="BRO_N_domain"/>
</dbReference>
<gene>
    <name evidence="2" type="ORF">SAMN04488525_11153</name>
</gene>
<dbReference type="PANTHER" id="PTHR36180">
    <property type="entry name" value="DNA-BINDING PROTEIN-RELATED-RELATED"/>
    <property type="match status" value="1"/>
</dbReference>
<protein>
    <submittedName>
        <fullName evidence="2">Prophage antirepressor</fullName>
    </submittedName>
</protein>
<sequence>MSELMVFDFESNDIRTQSIDGDPWFIGKDVTDVLGYSNANDAIARHVDDEDKGVAFHDTLGGKQNLVIINESGLYSLIIKSKLPSSKRFKRWVTSEVLPAIRKTGKYEVPMSQEDIMIATLKTQKELREKVDVIEEDVAYLKEEQPISPYPLMRMESLRRKKVVAVLGGKSSNAYKKLSNKVFAEAGRDFKNKFGIPRYDMLPKKYEEQGLEYWGDWEPCTNTKLEIKELNSQISLEV</sequence>
<dbReference type="EMBL" id="FNQH01000011">
    <property type="protein sequence ID" value="SEA93849.1"/>
    <property type="molecule type" value="Genomic_DNA"/>
</dbReference>
<evidence type="ECO:0000259" key="1">
    <source>
        <dbReference type="PROSITE" id="PS51750"/>
    </source>
</evidence>
<dbReference type="AlphaFoldDB" id="A0AB38A3T0"/>
<dbReference type="PROSITE" id="PS51750">
    <property type="entry name" value="BRO_N"/>
    <property type="match status" value="1"/>
</dbReference>
<reference evidence="2 3" key="1">
    <citation type="submission" date="2016-10" db="EMBL/GenBank/DDBJ databases">
        <authorList>
            <person name="Varghese N."/>
            <person name="Submissions S."/>
        </authorList>
    </citation>
    <scope>NUCLEOTIDE SEQUENCE [LARGE SCALE GENOMIC DNA]</scope>
    <source>
        <strain evidence="2 3">DSM 14526</strain>
    </source>
</reference>